<proteinExistence type="predicted"/>
<organism evidence="1 2">
    <name type="scientific">Methylorubrum podarium</name>
    <dbReference type="NCBI Taxonomy" id="200476"/>
    <lineage>
        <taxon>Bacteria</taxon>
        <taxon>Pseudomonadati</taxon>
        <taxon>Pseudomonadota</taxon>
        <taxon>Alphaproteobacteria</taxon>
        <taxon>Hyphomicrobiales</taxon>
        <taxon>Methylobacteriaceae</taxon>
        <taxon>Methylorubrum</taxon>
    </lineage>
</organism>
<protein>
    <submittedName>
        <fullName evidence="1">Uncharacterized protein</fullName>
    </submittedName>
</protein>
<dbReference type="Proteomes" id="UP001480955">
    <property type="component" value="Unassembled WGS sequence"/>
</dbReference>
<sequence length="62" mass="7281">MIGGLALNSLRLAERLSSLEHDRDRLPKLEERFGRIKEKMSMMIELQRETRQERQGPMERGG</sequence>
<dbReference type="RefSeq" id="WP_350395869.1">
    <property type="nucleotide sequence ID" value="NZ_JBELQE010000085.1"/>
</dbReference>
<name>A0ABV1QQ01_9HYPH</name>
<evidence type="ECO:0000313" key="1">
    <source>
        <dbReference type="EMBL" id="MER2251487.1"/>
    </source>
</evidence>
<gene>
    <name evidence="1" type="ORF">ABS772_16330</name>
</gene>
<reference evidence="1 2" key="1">
    <citation type="submission" date="2024-06" db="EMBL/GenBank/DDBJ databases">
        <authorList>
            <person name="Campbell A.G."/>
        </authorList>
    </citation>
    <scope>NUCLEOTIDE SEQUENCE [LARGE SCALE GENOMIC DNA]</scope>
    <source>
        <strain evidence="1 2">EM12</strain>
    </source>
</reference>
<keyword evidence="2" id="KW-1185">Reference proteome</keyword>
<evidence type="ECO:0000313" key="2">
    <source>
        <dbReference type="Proteomes" id="UP001480955"/>
    </source>
</evidence>
<comment type="caution">
    <text evidence="1">The sequence shown here is derived from an EMBL/GenBank/DDBJ whole genome shotgun (WGS) entry which is preliminary data.</text>
</comment>
<dbReference type="EMBL" id="JBELQE010000085">
    <property type="protein sequence ID" value="MER2251487.1"/>
    <property type="molecule type" value="Genomic_DNA"/>
</dbReference>
<accession>A0ABV1QQ01</accession>